<dbReference type="AlphaFoldDB" id="A0A1G6LM53"/>
<reference evidence="2" key="1">
    <citation type="submission" date="2016-09" db="EMBL/GenBank/DDBJ databases">
        <authorList>
            <person name="Varghese N."/>
            <person name="Submissions S."/>
        </authorList>
    </citation>
    <scope>NUCLEOTIDE SEQUENCE [LARGE SCALE GENOMIC DNA]</scope>
    <source>
        <strain evidence="2">ANC 3699</strain>
    </source>
</reference>
<name>A0A1G6LM53_9GAMM</name>
<evidence type="ECO:0000313" key="1">
    <source>
        <dbReference type="EMBL" id="SDC44249.1"/>
    </source>
</evidence>
<protein>
    <submittedName>
        <fullName evidence="1">Uncharacterized protein</fullName>
    </submittedName>
</protein>
<gene>
    <name evidence="1" type="ORF">SAMN05421749_105112</name>
</gene>
<evidence type="ECO:0000313" key="2">
    <source>
        <dbReference type="Proteomes" id="UP000242317"/>
    </source>
</evidence>
<accession>A0A1G6LM53</accession>
<dbReference type="EMBL" id="FMYK01000005">
    <property type="protein sequence ID" value="SDC44249.1"/>
    <property type="molecule type" value="Genomic_DNA"/>
</dbReference>
<dbReference type="Proteomes" id="UP000242317">
    <property type="component" value="Unassembled WGS sequence"/>
</dbReference>
<organism evidence="1 2">
    <name type="scientific">Acinetobacter marinus</name>
    <dbReference type="NCBI Taxonomy" id="281375"/>
    <lineage>
        <taxon>Bacteria</taxon>
        <taxon>Pseudomonadati</taxon>
        <taxon>Pseudomonadota</taxon>
        <taxon>Gammaproteobacteria</taxon>
        <taxon>Moraxellales</taxon>
        <taxon>Moraxellaceae</taxon>
        <taxon>Acinetobacter</taxon>
    </lineage>
</organism>
<dbReference type="RefSeq" id="WP_092619877.1">
    <property type="nucleotide sequence ID" value="NZ_FMYK01000005.1"/>
</dbReference>
<proteinExistence type="predicted"/>
<sequence>MSKKDKESILKISENHQTIYCDHLFRFALGPIVSKLDFGMLIERGDSEEPEITTTLIVPTPHLLDALPLILQQSQNPEIKGELAAKLKQLLKSYE</sequence>
<keyword evidence="2" id="KW-1185">Reference proteome</keyword>